<dbReference type="SUPFAM" id="SSF52777">
    <property type="entry name" value="CoA-dependent acyltransferases"/>
    <property type="match status" value="1"/>
</dbReference>
<feature type="compositionally biased region" description="Pro residues" evidence="1">
    <location>
        <begin position="95"/>
        <end position="104"/>
    </location>
</feature>
<dbReference type="Gene3D" id="3.30.559.30">
    <property type="entry name" value="Nonribosomal peptide synthetase, condensation domain"/>
    <property type="match status" value="1"/>
</dbReference>
<feature type="region of interest" description="Disordered" evidence="1">
    <location>
        <begin position="86"/>
        <end position="110"/>
    </location>
</feature>
<dbReference type="EMBL" id="JAKELO010000002">
    <property type="protein sequence ID" value="MDE4907990.1"/>
    <property type="molecule type" value="Genomic_DNA"/>
</dbReference>
<dbReference type="RefSeq" id="WP_274924629.1">
    <property type="nucleotide sequence ID" value="NZ_JAKELO010000002.1"/>
</dbReference>
<dbReference type="Gene3D" id="3.30.559.10">
    <property type="entry name" value="Chloramphenicol acetyltransferase-like domain"/>
    <property type="match status" value="1"/>
</dbReference>
<gene>
    <name evidence="2" type="ORF">L0665_05130</name>
</gene>
<name>A0A9Q4PVG4_9EURY</name>
<dbReference type="InterPro" id="IPR023213">
    <property type="entry name" value="CAT-like_dom_sf"/>
</dbReference>
<dbReference type="Proteomes" id="UP001143747">
    <property type="component" value="Unassembled WGS sequence"/>
</dbReference>
<reference evidence="2" key="1">
    <citation type="submission" date="2022-01" db="EMBL/GenBank/DDBJ databases">
        <title>Draft genome of Methanogenium marinum DSM 15558.</title>
        <authorList>
            <person name="Chen S.-C."/>
            <person name="You Y.-T."/>
        </authorList>
    </citation>
    <scope>NUCLEOTIDE SEQUENCE</scope>
    <source>
        <strain evidence="2">DSM 15558</strain>
    </source>
</reference>
<accession>A0A9Q4PVG4</accession>
<sequence length="443" mass="49641">MICPPGHPAPAFDLFNVYFERIYDPTMHIVFAFDGHLDEAVLRMATMRLLESNPYLRSRFAEGDGMPCWDEIPEGEWERAFVCLPSNDGDGDDNPMPPESPPAPLDVRNGPQLRVSLSREKGGDRVTVTCHHGFCDAGGLRDLARQLFANYRGIETDSDFRPAPTGWYDRSTGPVLARFTAEEMKEAQQNEEPFVDRWRFPTERMEKGNSRIASRTLSSDRLRRAKEFGKEHGATVNDIMIGAFFLAFRAVRDDPADIDAPRSLLTSADLRRPLTDANGPKEYPPLNLSVAYEVTITAVEDARLEDVIGQVTTVTKQRKAEGLGMGLGCILFYEDICAGGMPAVKEFFDGMMQMYETTGQKNPVFSNIGIFREEDFLPLKGTDGRPLGLRDVCLLPCVCWPYGFLMALSTFKGAMTIVTAYEEGPYSRETMERFLECVDGYLP</sequence>
<keyword evidence="3" id="KW-1185">Reference proteome</keyword>
<evidence type="ECO:0000313" key="2">
    <source>
        <dbReference type="EMBL" id="MDE4907990.1"/>
    </source>
</evidence>
<comment type="caution">
    <text evidence="2">The sequence shown here is derived from an EMBL/GenBank/DDBJ whole genome shotgun (WGS) entry which is preliminary data.</text>
</comment>
<evidence type="ECO:0000313" key="3">
    <source>
        <dbReference type="Proteomes" id="UP001143747"/>
    </source>
</evidence>
<protein>
    <submittedName>
        <fullName evidence="2">Condensation protein</fullName>
    </submittedName>
</protein>
<evidence type="ECO:0000256" key="1">
    <source>
        <dbReference type="SAM" id="MobiDB-lite"/>
    </source>
</evidence>
<dbReference type="AlphaFoldDB" id="A0A9Q4PVG4"/>
<organism evidence="2 3">
    <name type="scientific">Methanogenium marinum</name>
    <dbReference type="NCBI Taxonomy" id="348610"/>
    <lineage>
        <taxon>Archaea</taxon>
        <taxon>Methanobacteriati</taxon>
        <taxon>Methanobacteriota</taxon>
        <taxon>Stenosarchaea group</taxon>
        <taxon>Methanomicrobia</taxon>
        <taxon>Methanomicrobiales</taxon>
        <taxon>Methanomicrobiaceae</taxon>
        <taxon>Methanogenium</taxon>
    </lineage>
</organism>
<proteinExistence type="predicted"/>